<dbReference type="PANTHER" id="PTHR46538:SF3">
    <property type="entry name" value="PROTEIN KINASE DOMAIN-CONTAINING PROTEIN"/>
    <property type="match status" value="1"/>
</dbReference>
<dbReference type="Proteomes" id="UP000887572">
    <property type="component" value="Unplaced"/>
</dbReference>
<keyword evidence="2" id="KW-1185">Reference proteome</keyword>
<evidence type="ECO:0000313" key="2">
    <source>
        <dbReference type="Proteomes" id="UP000887572"/>
    </source>
</evidence>
<dbReference type="InterPro" id="IPR051585">
    <property type="entry name" value="STE20_Ser/Thr_Kinases"/>
</dbReference>
<dbReference type="WBParaSite" id="Gr19_v10_g11823.t1">
    <property type="protein sequence ID" value="Gr19_v10_g11823.t1"/>
    <property type="gene ID" value="Gr19_v10_g11823"/>
</dbReference>
<dbReference type="PANTHER" id="PTHR46538">
    <property type="entry name" value="PROTEIN KINASE DOMAIN-CONTAINING PROTEIN"/>
    <property type="match status" value="1"/>
</dbReference>
<name>A0A914GY05_GLORO</name>
<dbReference type="GO" id="GO:0004672">
    <property type="term" value="F:protein kinase activity"/>
    <property type="evidence" value="ECO:0007669"/>
    <property type="project" value="InterPro"/>
</dbReference>
<dbReference type="InterPro" id="IPR008271">
    <property type="entry name" value="Ser/Thr_kinase_AS"/>
</dbReference>
<dbReference type="Gene3D" id="1.10.510.10">
    <property type="entry name" value="Transferase(Phosphotransferase) domain 1"/>
    <property type="match status" value="1"/>
</dbReference>
<feature type="domain" description="Protein kinase" evidence="1">
    <location>
        <begin position="20"/>
        <end position="264"/>
    </location>
</feature>
<dbReference type="InterPro" id="IPR000719">
    <property type="entry name" value="Prot_kinase_dom"/>
</dbReference>
<dbReference type="GO" id="GO:0005524">
    <property type="term" value="F:ATP binding"/>
    <property type="evidence" value="ECO:0007669"/>
    <property type="project" value="InterPro"/>
</dbReference>
<accession>A0A914GY05</accession>
<dbReference type="SMART" id="SM00220">
    <property type="entry name" value="S_TKc"/>
    <property type="match status" value="1"/>
</dbReference>
<protein>
    <submittedName>
        <fullName evidence="3">Protein kinase domain-containing protein</fullName>
    </submittedName>
</protein>
<reference evidence="3" key="1">
    <citation type="submission" date="2022-11" db="UniProtKB">
        <authorList>
            <consortium name="WormBaseParasite"/>
        </authorList>
    </citation>
    <scope>IDENTIFICATION</scope>
</reference>
<dbReference type="InterPro" id="IPR011009">
    <property type="entry name" value="Kinase-like_dom_sf"/>
</dbReference>
<organism evidence="2 3">
    <name type="scientific">Globodera rostochiensis</name>
    <name type="common">Golden nematode worm</name>
    <name type="synonym">Heterodera rostochiensis</name>
    <dbReference type="NCBI Taxonomy" id="31243"/>
    <lineage>
        <taxon>Eukaryota</taxon>
        <taxon>Metazoa</taxon>
        <taxon>Ecdysozoa</taxon>
        <taxon>Nematoda</taxon>
        <taxon>Chromadorea</taxon>
        <taxon>Rhabditida</taxon>
        <taxon>Tylenchina</taxon>
        <taxon>Tylenchomorpha</taxon>
        <taxon>Tylenchoidea</taxon>
        <taxon>Heteroderidae</taxon>
        <taxon>Heteroderinae</taxon>
        <taxon>Globodera</taxon>
    </lineage>
</organism>
<dbReference type="PROSITE" id="PS50011">
    <property type="entry name" value="PROTEIN_KINASE_DOM"/>
    <property type="match status" value="1"/>
</dbReference>
<evidence type="ECO:0000313" key="3">
    <source>
        <dbReference type="WBParaSite" id="Gr19_v10_g11823.t1"/>
    </source>
</evidence>
<dbReference type="SUPFAM" id="SSF56112">
    <property type="entry name" value="Protein kinase-like (PK-like)"/>
    <property type="match status" value="1"/>
</dbReference>
<dbReference type="PROSITE" id="PS00108">
    <property type="entry name" value="PROTEIN_KINASE_ST"/>
    <property type="match status" value="1"/>
</dbReference>
<dbReference type="Pfam" id="PF00069">
    <property type="entry name" value="Pkinase"/>
    <property type="match status" value="1"/>
</dbReference>
<dbReference type="AlphaFoldDB" id="A0A914GY05"/>
<evidence type="ECO:0000259" key="1">
    <source>
        <dbReference type="PROSITE" id="PS50011"/>
    </source>
</evidence>
<proteinExistence type="predicted"/>
<sequence>MFSLLVQLFHRQVNPLDSEWSEVREIRIGGFNRVVKVRSVKDRDLFAACKIIPLENDENLDDLLVELETLKMCRDHANIVKLLAFYRFEQNLFMILEYCPGGSVAGVMVRLKNPLDEPQIAHVTRKLCLALDFLHSRNVIHRDLKGSNVLLTFEPEVKLADFGVAAIMEDNERRTSCVGTAYWMAPEVILCQMSKDQPYGCKADIWSLGITCIEMAQMEPPHHNMQPHRPDQWSQQFNNFLNRCLVKNMDERWDVAQLLTHPFICSADDPRPIVRLMRERITRGGGMEVAEHNTFNSTLYGLDHAMFGNS</sequence>